<evidence type="ECO:0000313" key="2">
    <source>
        <dbReference type="Proteomes" id="UP000004633"/>
    </source>
</evidence>
<dbReference type="EMBL" id="AECV01000012">
    <property type="protein sequence ID" value="EFW30054.1"/>
    <property type="molecule type" value="Genomic_DNA"/>
</dbReference>
<dbReference type="RefSeq" id="WP_009349419.1">
    <property type="nucleotide sequence ID" value="NZ_GL638135.1"/>
</dbReference>
<dbReference type="AlphaFoldDB" id="E7N189"/>
<name>E7N189_9FIRM</name>
<accession>E7N189</accession>
<keyword evidence="2" id="KW-1185">Reference proteome</keyword>
<protein>
    <submittedName>
        <fullName evidence="1">Uncharacterized protein</fullName>
    </submittedName>
</protein>
<evidence type="ECO:0000313" key="1">
    <source>
        <dbReference type="EMBL" id="EFW30054.1"/>
    </source>
</evidence>
<dbReference type="STRING" id="749551.HMPREF9555_00742"/>
<comment type="caution">
    <text evidence="1">The sequence shown here is derived from an EMBL/GenBank/DDBJ whole genome shotgun (WGS) entry which is preliminary data.</text>
</comment>
<gene>
    <name evidence="1" type="ORF">HMPREF9555_00742</name>
</gene>
<proteinExistence type="predicted"/>
<reference evidence="1 2" key="1">
    <citation type="submission" date="2010-08" db="EMBL/GenBank/DDBJ databases">
        <authorList>
            <person name="Weinstock G."/>
            <person name="Sodergren E."/>
            <person name="Clifton S."/>
            <person name="Fulton L."/>
            <person name="Fulton B."/>
            <person name="Courtney L."/>
            <person name="Fronick C."/>
            <person name="Harrison M."/>
            <person name="Strong C."/>
            <person name="Farmer C."/>
            <person name="Delahaunty K."/>
            <person name="Markovic C."/>
            <person name="Hall O."/>
            <person name="Minx P."/>
            <person name="Tomlinson C."/>
            <person name="Mitreva M."/>
            <person name="Hou S."/>
            <person name="Chen J."/>
            <person name="Wollam A."/>
            <person name="Pepin K.H."/>
            <person name="Johnson M."/>
            <person name="Bhonagiri V."/>
            <person name="Zhang X."/>
            <person name="Suruliraj S."/>
            <person name="Warren W."/>
            <person name="Chinwalla A."/>
            <person name="Mardis E.R."/>
            <person name="Wilson R.K."/>
        </authorList>
    </citation>
    <scope>NUCLEOTIDE SEQUENCE [LARGE SCALE GENOMIC DNA]</scope>
    <source>
        <strain evidence="1 2">F0399</strain>
    </source>
</reference>
<organism evidence="1 2">
    <name type="scientific">Selenomonas artemidis F0399</name>
    <dbReference type="NCBI Taxonomy" id="749551"/>
    <lineage>
        <taxon>Bacteria</taxon>
        <taxon>Bacillati</taxon>
        <taxon>Bacillota</taxon>
        <taxon>Negativicutes</taxon>
        <taxon>Selenomonadales</taxon>
        <taxon>Selenomonadaceae</taxon>
        <taxon>Selenomonas</taxon>
    </lineage>
</organism>
<dbReference type="Proteomes" id="UP000004633">
    <property type="component" value="Unassembled WGS sequence"/>
</dbReference>
<sequence>MSYVHWHKWIPIQGIPNETMYVDELTDGIGEERLRIKLSNDAESYFLEITFDAPALYMYSDEGKRLRTLTKLEEEYGRDFYTKWTLFQVENSEILSWVYNESCLGEAKDVIVFKHYVIAGMDEFIDVISQYEPEVTMHRKE</sequence>
<dbReference type="HOGENOM" id="CLU_150514_0_0_9"/>